<dbReference type="PANTHER" id="PTHR42953">
    <property type="entry name" value="HIGH-AFFINITY ZINC UPTAKE SYSTEM PROTEIN ZNUA-RELATED"/>
    <property type="match status" value="1"/>
</dbReference>
<evidence type="ECO:0000313" key="9">
    <source>
        <dbReference type="Proteomes" id="UP000184221"/>
    </source>
</evidence>
<dbReference type="InterPro" id="IPR006127">
    <property type="entry name" value="ZnuA-like"/>
</dbReference>
<evidence type="ECO:0000313" key="8">
    <source>
        <dbReference type="EMBL" id="SHH50672.1"/>
    </source>
</evidence>
<name>A0A1M5TIS7_9RHOB</name>
<dbReference type="Proteomes" id="UP000184221">
    <property type="component" value="Unassembled WGS sequence"/>
</dbReference>
<dbReference type="STRING" id="996342.SAMN05443551_2249"/>
<dbReference type="Gene3D" id="3.40.50.1980">
    <property type="entry name" value="Nitrogenase molybdenum iron protein domain"/>
    <property type="match status" value="3"/>
</dbReference>
<reference evidence="8 9" key="1">
    <citation type="submission" date="2016-11" db="EMBL/GenBank/DDBJ databases">
        <authorList>
            <person name="Jaros S."/>
            <person name="Januszkiewicz K."/>
            <person name="Wedrychowicz H."/>
        </authorList>
    </citation>
    <scope>NUCLEOTIDE SEQUENCE [LARGE SCALE GENOMIC DNA]</scope>
    <source>
        <strain evidence="8 9">DSM 29431</strain>
    </source>
</reference>
<dbReference type="GO" id="GO:0006829">
    <property type="term" value="P:zinc ion transport"/>
    <property type="evidence" value="ECO:0007669"/>
    <property type="project" value="UniProtKB-KW"/>
</dbReference>
<dbReference type="EMBL" id="FQXC01000003">
    <property type="protein sequence ID" value="SHH50672.1"/>
    <property type="molecule type" value="Genomic_DNA"/>
</dbReference>
<dbReference type="InterPro" id="IPR050492">
    <property type="entry name" value="Bact_metal-bind_prot9"/>
</dbReference>
<keyword evidence="5" id="KW-0864">Zinc transport</keyword>
<keyword evidence="4 7" id="KW-0732">Signal</keyword>
<dbReference type="Pfam" id="PF01297">
    <property type="entry name" value="ZnuA"/>
    <property type="match status" value="1"/>
</dbReference>
<dbReference type="RefSeq" id="WP_072777622.1">
    <property type="nucleotide sequence ID" value="NZ_FQXC01000003.1"/>
</dbReference>
<dbReference type="PANTHER" id="PTHR42953:SF3">
    <property type="entry name" value="HIGH-AFFINITY ZINC UPTAKE SYSTEM PROTEIN ZNUA"/>
    <property type="match status" value="1"/>
</dbReference>
<organism evidence="8 9">
    <name type="scientific">Marivita hallyeonensis</name>
    <dbReference type="NCBI Taxonomy" id="996342"/>
    <lineage>
        <taxon>Bacteria</taxon>
        <taxon>Pseudomonadati</taxon>
        <taxon>Pseudomonadota</taxon>
        <taxon>Alphaproteobacteria</taxon>
        <taxon>Rhodobacterales</taxon>
        <taxon>Roseobacteraceae</taxon>
        <taxon>Marivita</taxon>
    </lineage>
</organism>
<dbReference type="GO" id="GO:0046872">
    <property type="term" value="F:metal ion binding"/>
    <property type="evidence" value="ECO:0007669"/>
    <property type="project" value="InterPro"/>
</dbReference>
<dbReference type="AlphaFoldDB" id="A0A1M5TIS7"/>
<feature type="region of interest" description="Disordered" evidence="6">
    <location>
        <begin position="122"/>
        <end position="177"/>
    </location>
</feature>
<keyword evidence="9" id="KW-1185">Reference proteome</keyword>
<sequence length="340" mass="36815">MFRTTTIALLLASTAQIASADAPKIVTDIAPIHGLVSMVTEGVTEPALLIEPTASPHTNAMRPSAAAALQEADIVFWVGEELSPWLENPIETLSEDAVHSALLSVDGITTLAFRDTDAFGAEDHGHDDHAHDDHGHDHDHAEDHAHDEEHAHEEDHAHDDHDHDHAHDHSGTDPHAWLSPENAQVWLTHIADTLSTRDPANAETYAANAAAARDAIAKEIAAAQNRLSAVTDMPFVVFHDAYHYFEDQFGLETVGALSLSDAVPPSPAQVARVQADIREKGVVCVFSEPQFSDRLVQTVIDGTDAKTAELDPLGADIPLGPEFYPALLRDMTDRFVTCLQ</sequence>
<evidence type="ECO:0000256" key="6">
    <source>
        <dbReference type="SAM" id="MobiDB-lite"/>
    </source>
</evidence>
<feature type="compositionally biased region" description="Basic and acidic residues" evidence="6">
    <location>
        <begin position="122"/>
        <end position="172"/>
    </location>
</feature>
<proteinExistence type="inferred from homology"/>
<evidence type="ECO:0000256" key="5">
    <source>
        <dbReference type="ARBA" id="ARBA00022906"/>
    </source>
</evidence>
<evidence type="ECO:0000256" key="7">
    <source>
        <dbReference type="SAM" id="SignalP"/>
    </source>
</evidence>
<comment type="similarity">
    <text evidence="1">Belongs to the bacterial solute-binding protein 9 family.</text>
</comment>
<keyword evidence="3" id="KW-0813">Transport</keyword>
<evidence type="ECO:0000256" key="3">
    <source>
        <dbReference type="ARBA" id="ARBA00022448"/>
    </source>
</evidence>
<protein>
    <recommendedName>
        <fullName evidence="2">High-affinity zinc uptake system protein ZnuA</fullName>
    </recommendedName>
</protein>
<keyword evidence="5" id="KW-0862">Zinc</keyword>
<feature type="chain" id="PRO_5009913961" description="High-affinity zinc uptake system protein ZnuA" evidence="7">
    <location>
        <begin position="21"/>
        <end position="340"/>
    </location>
</feature>
<feature type="signal peptide" evidence="7">
    <location>
        <begin position="1"/>
        <end position="20"/>
    </location>
</feature>
<dbReference type="SUPFAM" id="SSF53807">
    <property type="entry name" value="Helical backbone' metal receptor"/>
    <property type="match status" value="1"/>
</dbReference>
<evidence type="ECO:0000256" key="2">
    <source>
        <dbReference type="ARBA" id="ARBA00015915"/>
    </source>
</evidence>
<gene>
    <name evidence="8" type="ORF">SAMN05443551_2249</name>
</gene>
<keyword evidence="5" id="KW-0406">Ion transport</keyword>
<evidence type="ECO:0000256" key="4">
    <source>
        <dbReference type="ARBA" id="ARBA00022729"/>
    </source>
</evidence>
<evidence type="ECO:0000256" key="1">
    <source>
        <dbReference type="ARBA" id="ARBA00011028"/>
    </source>
</evidence>
<accession>A0A1M5TIS7</accession>